<evidence type="ECO:0000313" key="2">
    <source>
        <dbReference type="Proteomes" id="UP000248480"/>
    </source>
</evidence>
<dbReference type="FunCoup" id="A0A2Y9DDL6">
    <property type="interactions" value="2"/>
</dbReference>
<dbReference type="Proteomes" id="UP000248480">
    <property type="component" value="Unplaced"/>
</dbReference>
<name>A0A2Y9DDL6_TRIMA</name>
<protein>
    <submittedName>
        <fullName evidence="3">Histidine-rich carboxyl terminus protein 1</fullName>
    </submittedName>
</protein>
<keyword evidence="2" id="KW-1185">Reference proteome</keyword>
<dbReference type="AlphaFoldDB" id="A0A2Y9DDL6"/>
<feature type="region of interest" description="Disordered" evidence="1">
    <location>
        <begin position="93"/>
        <end position="117"/>
    </location>
</feature>
<dbReference type="KEGG" id="tmu:101355844"/>
<organism evidence="2 3">
    <name type="scientific">Trichechus manatus latirostris</name>
    <name type="common">Florida manatee</name>
    <dbReference type="NCBI Taxonomy" id="127582"/>
    <lineage>
        <taxon>Eukaryota</taxon>
        <taxon>Metazoa</taxon>
        <taxon>Chordata</taxon>
        <taxon>Craniata</taxon>
        <taxon>Vertebrata</taxon>
        <taxon>Euteleostomi</taxon>
        <taxon>Mammalia</taxon>
        <taxon>Eutheria</taxon>
        <taxon>Afrotheria</taxon>
        <taxon>Sirenia</taxon>
        <taxon>Trichechidae</taxon>
        <taxon>Trichechus</taxon>
    </lineage>
</organism>
<dbReference type="Pfam" id="PF15758">
    <property type="entry name" value="HRCT1"/>
    <property type="match status" value="1"/>
</dbReference>
<sequence>MLGLLGSTTLVGLIAGTAVAILLLLRLLATCLYNGQQDHDVERNRPAARGNRVLWAGPWLFRGRGRGRGRGHMGRLHHLHHPGHVFHMPHAGLHHHHHHHHHHHPHHHHHHPHRGCR</sequence>
<gene>
    <name evidence="3" type="primary">HRCT1</name>
</gene>
<evidence type="ECO:0000256" key="1">
    <source>
        <dbReference type="SAM" id="MobiDB-lite"/>
    </source>
</evidence>
<dbReference type="PANTHER" id="PTHR23009:SF2">
    <property type="entry name" value="HISTIDINE-RICH CARBOXYL TERMINUS PROTEIN 1"/>
    <property type="match status" value="1"/>
</dbReference>
<dbReference type="GeneID" id="101355844"/>
<dbReference type="PANTHER" id="PTHR23009">
    <property type="match status" value="1"/>
</dbReference>
<evidence type="ECO:0000313" key="3">
    <source>
        <dbReference type="RefSeq" id="XP_004372433.1"/>
    </source>
</evidence>
<dbReference type="InterPro" id="IPR031506">
    <property type="entry name" value="HRCT1"/>
</dbReference>
<proteinExistence type="predicted"/>
<dbReference type="RefSeq" id="XP_004372433.1">
    <property type="nucleotide sequence ID" value="XM_004372376.1"/>
</dbReference>
<dbReference type="STRING" id="127582.A0A2Y9DDL6"/>
<dbReference type="CTD" id="646962"/>
<dbReference type="InParanoid" id="A0A2Y9DDL6"/>
<accession>A0A2Y9DDL6</accession>
<reference evidence="3" key="1">
    <citation type="submission" date="2025-08" db="UniProtKB">
        <authorList>
            <consortium name="RefSeq"/>
        </authorList>
    </citation>
    <scope>IDENTIFICATION</scope>
</reference>
<dbReference type="OrthoDB" id="9838379at2759"/>